<gene>
    <name evidence="2" type="ORF">BJ508DRAFT_214773</name>
</gene>
<dbReference type="EMBL" id="ML119770">
    <property type="protein sequence ID" value="RPA75181.1"/>
    <property type="molecule type" value="Genomic_DNA"/>
</dbReference>
<sequence>PTRLVLCFDGTGNKFRGDASDTNVVKIYKLLDRTAPGAYHYYQPGIGTYINSTEGKQRGPFDRVRAGLEKTLDTALGTSFHDHVIAAYTFTMRYYRPSSRIYIFGFSRGAYTARFLAQMFHKIGLLSRGNEEMIRFAWRNYEKYERCTDATERAKLERYCAEFKKTFCREMVEIRFLGLFDCVNSVGSLEIPYFKRSFPVSVDPPAGHIRHAVSIDERRCKFRPWLFSDLKDGGAGHDLAEWFFPGDHCDVGGGWYPRRGRQRVLSDVPLAWMVSELCKVEEGYPEWDRLRLNQEAKDEIVHRVSFSSIVRRTVSNVGMKLGTACWWIMAEIIPIFARMELHCGVEREQWVPTRWPPNLGRPRDIPSDAWLHATAVVRKARHDNYKPANMGGTFKKRDTGLEEVLEKKRKLGWGTGKPKKEKVRKEAKVRELADHWAERKPLWGGAVRRDTGKGLWEL</sequence>
<dbReference type="STRING" id="1160509.A0A3N4HT71"/>
<evidence type="ECO:0000313" key="3">
    <source>
        <dbReference type="Proteomes" id="UP000275078"/>
    </source>
</evidence>
<dbReference type="AlphaFoldDB" id="A0A3N4HT71"/>
<feature type="domain" description="T6SS Phospholipase effector Tle1-like catalytic" evidence="1">
    <location>
        <begin position="3"/>
        <end position="276"/>
    </location>
</feature>
<dbReference type="OrthoDB" id="3162439at2759"/>
<protein>
    <recommendedName>
        <fullName evidence="1">T6SS Phospholipase effector Tle1-like catalytic domain-containing protein</fullName>
    </recommendedName>
</protein>
<accession>A0A3N4HT71</accession>
<dbReference type="InterPro" id="IPR018712">
    <property type="entry name" value="Tle1-like_cat"/>
</dbReference>
<evidence type="ECO:0000259" key="1">
    <source>
        <dbReference type="Pfam" id="PF09994"/>
    </source>
</evidence>
<organism evidence="2 3">
    <name type="scientific">Ascobolus immersus RN42</name>
    <dbReference type="NCBI Taxonomy" id="1160509"/>
    <lineage>
        <taxon>Eukaryota</taxon>
        <taxon>Fungi</taxon>
        <taxon>Dikarya</taxon>
        <taxon>Ascomycota</taxon>
        <taxon>Pezizomycotina</taxon>
        <taxon>Pezizomycetes</taxon>
        <taxon>Pezizales</taxon>
        <taxon>Ascobolaceae</taxon>
        <taxon>Ascobolus</taxon>
    </lineage>
</organism>
<feature type="non-terminal residue" evidence="2">
    <location>
        <position position="1"/>
    </location>
</feature>
<dbReference type="Proteomes" id="UP000275078">
    <property type="component" value="Unassembled WGS sequence"/>
</dbReference>
<reference evidence="2 3" key="1">
    <citation type="journal article" date="2018" name="Nat. Ecol. Evol.">
        <title>Pezizomycetes genomes reveal the molecular basis of ectomycorrhizal truffle lifestyle.</title>
        <authorList>
            <person name="Murat C."/>
            <person name="Payen T."/>
            <person name="Noel B."/>
            <person name="Kuo A."/>
            <person name="Morin E."/>
            <person name="Chen J."/>
            <person name="Kohler A."/>
            <person name="Krizsan K."/>
            <person name="Balestrini R."/>
            <person name="Da Silva C."/>
            <person name="Montanini B."/>
            <person name="Hainaut M."/>
            <person name="Levati E."/>
            <person name="Barry K.W."/>
            <person name="Belfiori B."/>
            <person name="Cichocki N."/>
            <person name="Clum A."/>
            <person name="Dockter R.B."/>
            <person name="Fauchery L."/>
            <person name="Guy J."/>
            <person name="Iotti M."/>
            <person name="Le Tacon F."/>
            <person name="Lindquist E.A."/>
            <person name="Lipzen A."/>
            <person name="Malagnac F."/>
            <person name="Mello A."/>
            <person name="Molinier V."/>
            <person name="Miyauchi S."/>
            <person name="Poulain J."/>
            <person name="Riccioni C."/>
            <person name="Rubini A."/>
            <person name="Sitrit Y."/>
            <person name="Splivallo R."/>
            <person name="Traeger S."/>
            <person name="Wang M."/>
            <person name="Zifcakova L."/>
            <person name="Wipf D."/>
            <person name="Zambonelli A."/>
            <person name="Paolocci F."/>
            <person name="Nowrousian M."/>
            <person name="Ottonello S."/>
            <person name="Baldrian P."/>
            <person name="Spatafora J.W."/>
            <person name="Henrissat B."/>
            <person name="Nagy L.G."/>
            <person name="Aury J.M."/>
            <person name="Wincker P."/>
            <person name="Grigoriev I.V."/>
            <person name="Bonfante P."/>
            <person name="Martin F.M."/>
        </authorList>
    </citation>
    <scope>NUCLEOTIDE SEQUENCE [LARGE SCALE GENOMIC DNA]</scope>
    <source>
        <strain evidence="2 3">RN42</strain>
    </source>
</reference>
<proteinExistence type="predicted"/>
<evidence type="ECO:0000313" key="2">
    <source>
        <dbReference type="EMBL" id="RPA75181.1"/>
    </source>
</evidence>
<dbReference type="PANTHER" id="PTHR33840:SF2">
    <property type="entry name" value="TLE1 PHOSPHOLIPASE DOMAIN-CONTAINING PROTEIN"/>
    <property type="match status" value="1"/>
</dbReference>
<keyword evidence="3" id="KW-1185">Reference proteome</keyword>
<dbReference type="PANTHER" id="PTHR33840">
    <property type="match status" value="1"/>
</dbReference>
<dbReference type="Pfam" id="PF09994">
    <property type="entry name" value="T6SS_Tle1-like_cat"/>
    <property type="match status" value="1"/>
</dbReference>
<name>A0A3N4HT71_ASCIM</name>